<sequence>MSRDRNESVRGAHLMMKGIILSDEFLSSFPFARPFLERIIRELHLSIVSHTSHSFLPHGYSCSYLFTDGHMNIHTYPDEHIIYINIFLIGEYFDENHMIHILCQIAPIQNMTRNVIRQ</sequence>
<name>A0A6C0BGM9_9ZZZZ</name>
<keyword evidence="3" id="KW-0068">Autocatalytic cleavage</keyword>
<evidence type="ECO:0000256" key="6">
    <source>
        <dbReference type="ARBA" id="ARBA00023239"/>
    </source>
</evidence>
<accession>A0A6C0BGM9</accession>
<comment type="cofactor">
    <cofactor evidence="1">
        <name>pyruvate</name>
        <dbReference type="ChEBI" id="CHEBI:15361"/>
    </cofactor>
</comment>
<evidence type="ECO:0008006" key="10">
    <source>
        <dbReference type="Google" id="ProtNLM"/>
    </source>
</evidence>
<proteinExistence type="predicted"/>
<dbReference type="PANTHER" id="PTHR33866:SF2">
    <property type="entry name" value="S-ADENOSYLMETHIONINE DECARBOXYLASE PROENZYME"/>
    <property type="match status" value="1"/>
</dbReference>
<dbReference type="GO" id="GO:0008295">
    <property type="term" value="P:spermidine biosynthetic process"/>
    <property type="evidence" value="ECO:0007669"/>
    <property type="project" value="InterPro"/>
</dbReference>
<dbReference type="InterPro" id="IPR003826">
    <property type="entry name" value="AdoMetDC_fam_prok"/>
</dbReference>
<keyword evidence="2" id="KW-0210">Decarboxylase</keyword>
<keyword evidence="7" id="KW-0704">Schiff base</keyword>
<dbReference type="GO" id="GO:0005829">
    <property type="term" value="C:cytosol"/>
    <property type="evidence" value="ECO:0007669"/>
    <property type="project" value="TreeGrafter"/>
</dbReference>
<dbReference type="SUPFAM" id="SSF56276">
    <property type="entry name" value="S-adenosylmethionine decarboxylase"/>
    <property type="match status" value="1"/>
</dbReference>
<organism evidence="9">
    <name type="scientific">viral metagenome</name>
    <dbReference type="NCBI Taxonomy" id="1070528"/>
    <lineage>
        <taxon>unclassified sequences</taxon>
        <taxon>metagenomes</taxon>
        <taxon>organismal metagenomes</taxon>
    </lineage>
</organism>
<evidence type="ECO:0000256" key="7">
    <source>
        <dbReference type="ARBA" id="ARBA00023270"/>
    </source>
</evidence>
<evidence type="ECO:0000256" key="1">
    <source>
        <dbReference type="ARBA" id="ARBA00001928"/>
    </source>
</evidence>
<evidence type="ECO:0000256" key="5">
    <source>
        <dbReference type="ARBA" id="ARBA00023145"/>
    </source>
</evidence>
<evidence type="ECO:0000256" key="8">
    <source>
        <dbReference type="ARBA" id="ARBA00023317"/>
    </source>
</evidence>
<keyword evidence="6" id="KW-0456">Lyase</keyword>
<protein>
    <recommendedName>
        <fullName evidence="10">S-adenosylmethionine decarboxylase</fullName>
    </recommendedName>
</protein>
<dbReference type="EMBL" id="MN739154">
    <property type="protein sequence ID" value="QHS90894.1"/>
    <property type="molecule type" value="Genomic_DNA"/>
</dbReference>
<dbReference type="PANTHER" id="PTHR33866">
    <property type="entry name" value="S-ADENOSYLMETHIONINE DECARBOXYLASE PROENZYME"/>
    <property type="match status" value="1"/>
</dbReference>
<dbReference type="AlphaFoldDB" id="A0A6C0BGM9"/>
<dbReference type="Gene3D" id="3.60.90.10">
    <property type="entry name" value="S-adenosylmethionine decarboxylase"/>
    <property type="match status" value="1"/>
</dbReference>
<evidence type="ECO:0000256" key="3">
    <source>
        <dbReference type="ARBA" id="ARBA00022813"/>
    </source>
</evidence>
<evidence type="ECO:0000256" key="2">
    <source>
        <dbReference type="ARBA" id="ARBA00022793"/>
    </source>
</evidence>
<keyword evidence="5" id="KW-0865">Zymogen</keyword>
<reference evidence="9" key="1">
    <citation type="journal article" date="2020" name="Nature">
        <title>Giant virus diversity and host interactions through global metagenomics.</title>
        <authorList>
            <person name="Schulz F."/>
            <person name="Roux S."/>
            <person name="Paez-Espino D."/>
            <person name="Jungbluth S."/>
            <person name="Walsh D.A."/>
            <person name="Denef V.J."/>
            <person name="McMahon K.D."/>
            <person name="Konstantinidis K.T."/>
            <person name="Eloe-Fadrosh E.A."/>
            <person name="Kyrpides N.C."/>
            <person name="Woyke T."/>
        </authorList>
    </citation>
    <scope>NUCLEOTIDE SEQUENCE</scope>
    <source>
        <strain evidence="9">GVMAG-M-3300013004-44</strain>
    </source>
</reference>
<keyword evidence="4" id="KW-0620">Polyamine biosynthesis</keyword>
<evidence type="ECO:0000313" key="9">
    <source>
        <dbReference type="EMBL" id="QHS90894.1"/>
    </source>
</evidence>
<keyword evidence="8" id="KW-0670">Pyruvate</keyword>
<dbReference type="Pfam" id="PF02675">
    <property type="entry name" value="AdoMet_dc"/>
    <property type="match status" value="1"/>
</dbReference>
<dbReference type="InterPro" id="IPR016067">
    <property type="entry name" value="S-AdoMet_deCO2ase_core"/>
</dbReference>
<evidence type="ECO:0000256" key="4">
    <source>
        <dbReference type="ARBA" id="ARBA00023115"/>
    </source>
</evidence>
<dbReference type="GO" id="GO:0004014">
    <property type="term" value="F:adenosylmethionine decarboxylase activity"/>
    <property type="evidence" value="ECO:0007669"/>
    <property type="project" value="InterPro"/>
</dbReference>